<dbReference type="InterPro" id="IPR006062">
    <property type="entry name" value="His_biosynth"/>
</dbReference>
<evidence type="ECO:0000256" key="3">
    <source>
        <dbReference type="ARBA" id="ARBA00023102"/>
    </source>
</evidence>
<evidence type="ECO:0000313" key="7">
    <source>
        <dbReference type="Proteomes" id="UP000004221"/>
    </source>
</evidence>
<keyword evidence="3 5" id="KW-0368">Histidine biosynthesis</keyword>
<comment type="pathway">
    <text evidence="4">Amino-acid biosynthesis.</text>
</comment>
<dbReference type="InterPro" id="IPR013785">
    <property type="entry name" value="Aldolase_TIM"/>
</dbReference>
<keyword evidence="2 5" id="KW-0028">Amino-acid biosynthesis</keyword>
<evidence type="ECO:0000256" key="2">
    <source>
        <dbReference type="ARBA" id="ARBA00022605"/>
    </source>
</evidence>
<evidence type="ECO:0000313" key="6">
    <source>
        <dbReference type="EMBL" id="CCF85820.1"/>
    </source>
</evidence>
<dbReference type="PANTHER" id="PTHR43090">
    <property type="entry name" value="1-(5-PHOSPHORIBOSYL)-5-[(5-PHOSPHORIBOSYLAMINO)METHYLIDENEAMINO] IMIDAZOLE-4-CARBOXAMIDE ISOMERASE"/>
    <property type="match status" value="1"/>
</dbReference>
<dbReference type="EMBL" id="CAGS01000534">
    <property type="protein sequence ID" value="CCF85820.1"/>
    <property type="molecule type" value="Genomic_DNA"/>
</dbReference>
<dbReference type="SUPFAM" id="SSF51366">
    <property type="entry name" value="Ribulose-phoshate binding barrel"/>
    <property type="match status" value="1"/>
</dbReference>
<dbReference type="GO" id="GO:0003949">
    <property type="term" value="F:1-(5-phosphoribosyl)-5-[(5-phosphoribosylamino)methylideneamino]imidazole-4-carboxamide isomerase activity"/>
    <property type="evidence" value="ECO:0007669"/>
    <property type="project" value="UniProtKB-EC"/>
</dbReference>
<keyword evidence="7" id="KW-1185">Reference proteome</keyword>
<dbReference type="Pfam" id="PF00977">
    <property type="entry name" value="His_biosynth"/>
    <property type="match status" value="1"/>
</dbReference>
<dbReference type="InterPro" id="IPR011060">
    <property type="entry name" value="RibuloseP-bd_barrel"/>
</dbReference>
<dbReference type="AlphaFoldDB" id="I4EMA7"/>
<evidence type="ECO:0000256" key="4">
    <source>
        <dbReference type="ARBA" id="ARBA00029440"/>
    </source>
</evidence>
<comment type="caution">
    <text evidence="6">The sequence shown here is derived from an EMBL/GenBank/DDBJ whole genome shotgun (WGS) entry which is preliminary data.</text>
</comment>
<dbReference type="GO" id="GO:0005737">
    <property type="term" value="C:cytoplasm"/>
    <property type="evidence" value="ECO:0007669"/>
    <property type="project" value="TreeGrafter"/>
</dbReference>
<accession>I4EMA7</accession>
<dbReference type="InterPro" id="IPR044524">
    <property type="entry name" value="Isoase_HisA-like"/>
</dbReference>
<dbReference type="GO" id="GO:0000162">
    <property type="term" value="P:L-tryptophan biosynthetic process"/>
    <property type="evidence" value="ECO:0007669"/>
    <property type="project" value="TreeGrafter"/>
</dbReference>
<gene>
    <name evidence="6" type="ORF">NITHO_580005</name>
</gene>
<keyword evidence="6" id="KW-0413">Isomerase</keyword>
<evidence type="ECO:0000256" key="5">
    <source>
        <dbReference type="RuleBase" id="RU003657"/>
    </source>
</evidence>
<dbReference type="EC" id="5.3.1.16" evidence="6"/>
<sequence>MVLGTVAIEDPALLYVAVQRFGPERVVLGVDARNGMVAVRGWEQTSTAAATDVIARARDGGVQRVIYTDIERDGTLSSPNYDATVEIAATGIRVIASGGVATRANLERLAEIAGVEAAIVGRALYAGTVRIDGPDEWWIEPAKDGIGEGE</sequence>
<evidence type="ECO:0000256" key="1">
    <source>
        <dbReference type="ARBA" id="ARBA00009667"/>
    </source>
</evidence>
<reference evidence="6 7" key="1">
    <citation type="journal article" date="2012" name="ISME J.">
        <title>Nitrification expanded: discovery, physiology and genomics of a nitrite-oxidizing bacterium from the phylum Chloroflexi.</title>
        <authorList>
            <person name="Sorokin D.Y."/>
            <person name="Lucker S."/>
            <person name="Vejmelkova D."/>
            <person name="Kostrikina N.A."/>
            <person name="Kleerebezem R."/>
            <person name="Rijpstra W.I."/>
            <person name="Damste J.S."/>
            <person name="Le Paslier D."/>
            <person name="Muyzer G."/>
            <person name="Wagner M."/>
            <person name="van Loosdrecht M.C."/>
            <person name="Daims H."/>
        </authorList>
    </citation>
    <scope>NUCLEOTIDE SEQUENCE [LARGE SCALE GENOMIC DNA]</scope>
    <source>
        <strain evidence="7">none</strain>
    </source>
</reference>
<proteinExistence type="inferred from homology"/>
<dbReference type="PANTHER" id="PTHR43090:SF2">
    <property type="entry name" value="1-(5-PHOSPHORIBOSYL)-5-[(5-PHOSPHORIBOSYLAMINO)METHYLIDENEAMINO] IMIDAZOLE-4-CARBOXAMIDE ISOMERASE"/>
    <property type="match status" value="1"/>
</dbReference>
<organism evidence="6 7">
    <name type="scientific">Nitrolancea hollandica Lb</name>
    <dbReference type="NCBI Taxonomy" id="1129897"/>
    <lineage>
        <taxon>Bacteria</taxon>
        <taxon>Pseudomonadati</taxon>
        <taxon>Thermomicrobiota</taxon>
        <taxon>Thermomicrobia</taxon>
        <taxon>Sphaerobacterales</taxon>
        <taxon>Sphaerobacterineae</taxon>
        <taxon>Sphaerobacteraceae</taxon>
        <taxon>Nitrolancea</taxon>
    </lineage>
</organism>
<dbReference type="Gene3D" id="3.20.20.70">
    <property type="entry name" value="Aldolase class I"/>
    <property type="match status" value="1"/>
</dbReference>
<dbReference type="GO" id="GO:0000105">
    <property type="term" value="P:L-histidine biosynthetic process"/>
    <property type="evidence" value="ECO:0007669"/>
    <property type="project" value="UniProtKB-KW"/>
</dbReference>
<name>I4EMA7_9BACT</name>
<comment type="similarity">
    <text evidence="1 5">Belongs to the HisA/HisF family.</text>
</comment>
<dbReference type="Proteomes" id="UP000004221">
    <property type="component" value="Unassembled WGS sequence"/>
</dbReference>
<protein>
    <submittedName>
        <fullName evidence="6">N-(5'-phospho-L-ribosyl-formimino)-5-amino-1-(5'-phosphoribosyl)-4-imidazolecarboxamide isomerase</fullName>
        <ecNumber evidence="6">5.3.1.16</ecNumber>
    </submittedName>
</protein>